<accession>A0A7H0XFZ9</accession>
<reference evidence="1 2" key="1">
    <citation type="submission" date="2020-07" db="EMBL/GenBank/DDBJ databases">
        <authorList>
            <person name="Martino G."/>
            <person name="Holtappels D."/>
            <person name="Wagemans J."/>
            <person name="Lavigne R."/>
            <person name="Turina M."/>
            <person name="Ciuffo M."/>
        </authorList>
    </citation>
    <scope>NUCLEOTIDE SEQUENCE [LARGE SCALE GENOMIC DNA]</scope>
</reference>
<dbReference type="EMBL" id="MT740307">
    <property type="protein sequence ID" value="QNR53939.1"/>
    <property type="molecule type" value="Genomic_DNA"/>
</dbReference>
<protein>
    <submittedName>
        <fullName evidence="1">Uncharacterized protein</fullName>
    </submittedName>
</protein>
<sequence>MAIPAGVKVGDVLVAVDTVGNNIGDIYPAGREFRVCRMDGDRYLALEPTDYSDCDIWFYFFDSYSEVDNTDRFVIQQ</sequence>
<organism evidence="1 2">
    <name type="scientific">Pseudomonas phage phiK7A1</name>
    <dbReference type="NCBI Taxonomy" id="2759194"/>
    <lineage>
        <taxon>Viruses</taxon>
        <taxon>Duplodnaviria</taxon>
        <taxon>Heunggongvirae</taxon>
        <taxon>Uroviricota</taxon>
        <taxon>Caudoviricetes</taxon>
        <taxon>Vandenendeviridae</taxon>
        <taxon>Gorskivirinae</taxon>
        <taxon>Torinovirus</taxon>
        <taxon>Torinovirus K7A1</taxon>
    </lineage>
</organism>
<evidence type="ECO:0000313" key="2">
    <source>
        <dbReference type="Proteomes" id="UP000516415"/>
    </source>
</evidence>
<dbReference type="Proteomes" id="UP000516415">
    <property type="component" value="Segment"/>
</dbReference>
<gene>
    <name evidence="1" type="ORF">phiK7A1_151</name>
</gene>
<keyword evidence="2" id="KW-1185">Reference proteome</keyword>
<name>A0A7H0XFZ9_9CAUD</name>
<proteinExistence type="predicted"/>
<evidence type="ECO:0000313" key="1">
    <source>
        <dbReference type="EMBL" id="QNR53939.1"/>
    </source>
</evidence>